<reference evidence="7" key="2">
    <citation type="submission" date="2016-01" db="EMBL/GenBank/DDBJ databases">
        <title>First complete genome sequence of a species in the genus Microterricola, an extremophilic cold active enzyme producing strain ERGS5:02 isolated from Sikkim Himalaya.</title>
        <authorList>
            <person name="Kumar R."/>
            <person name="Singh D."/>
            <person name="Swarnkar M.K."/>
        </authorList>
    </citation>
    <scope>NUCLEOTIDE SEQUENCE [LARGE SCALE GENOMIC DNA]</scope>
    <source>
        <strain evidence="7">ERGS5:02</strain>
    </source>
</reference>
<protein>
    <submittedName>
        <fullName evidence="6">AsnC family transcriptional regulator</fullName>
    </submittedName>
</protein>
<dbReference type="InterPro" id="IPR011008">
    <property type="entry name" value="Dimeric_a/b-barrel"/>
</dbReference>
<dbReference type="Gene3D" id="1.10.10.10">
    <property type="entry name" value="Winged helix-like DNA-binding domain superfamily/Winged helix DNA-binding domain"/>
    <property type="match status" value="1"/>
</dbReference>
<dbReference type="InterPro" id="IPR036388">
    <property type="entry name" value="WH-like_DNA-bd_sf"/>
</dbReference>
<dbReference type="InterPro" id="IPR036390">
    <property type="entry name" value="WH_DNA-bd_sf"/>
</dbReference>
<dbReference type="KEGG" id="mvd:AWU67_11755"/>
<evidence type="ECO:0000259" key="4">
    <source>
        <dbReference type="Pfam" id="PF01037"/>
    </source>
</evidence>
<organism evidence="6 7">
    <name type="scientific">Microterricola viridarii</name>
    <dbReference type="NCBI Taxonomy" id="412690"/>
    <lineage>
        <taxon>Bacteria</taxon>
        <taxon>Bacillati</taxon>
        <taxon>Actinomycetota</taxon>
        <taxon>Actinomycetes</taxon>
        <taxon>Micrococcales</taxon>
        <taxon>Microbacteriaceae</taxon>
        <taxon>Microterricola</taxon>
    </lineage>
</organism>
<gene>
    <name evidence="6" type="ORF">AWU67_11755</name>
</gene>
<dbReference type="EMBL" id="CP014145">
    <property type="protein sequence ID" value="AMB59425.1"/>
    <property type="molecule type" value="Genomic_DNA"/>
</dbReference>
<evidence type="ECO:0000259" key="5">
    <source>
        <dbReference type="Pfam" id="PF13404"/>
    </source>
</evidence>
<evidence type="ECO:0000313" key="6">
    <source>
        <dbReference type="EMBL" id="AMB59425.1"/>
    </source>
</evidence>
<dbReference type="Pfam" id="PF01037">
    <property type="entry name" value="AsnC_trans_reg"/>
    <property type="match status" value="1"/>
</dbReference>
<dbReference type="Pfam" id="PF13404">
    <property type="entry name" value="HTH_AsnC-type"/>
    <property type="match status" value="1"/>
</dbReference>
<feature type="domain" description="HTH asnC-type" evidence="5">
    <location>
        <begin position="6"/>
        <end position="47"/>
    </location>
</feature>
<keyword evidence="2" id="KW-0238">DNA-binding</keyword>
<dbReference type="InterPro" id="IPR019887">
    <property type="entry name" value="Tscrpt_reg_AsnC/Lrp_C"/>
</dbReference>
<dbReference type="Proteomes" id="UP000058305">
    <property type="component" value="Chromosome"/>
</dbReference>
<name>A0A0X8E2S7_9MICO</name>
<keyword evidence="3" id="KW-0804">Transcription</keyword>
<feature type="domain" description="Transcription regulator AsnC/Lrp ligand binding" evidence="4">
    <location>
        <begin position="74"/>
        <end position="140"/>
    </location>
</feature>
<dbReference type="GO" id="GO:0043200">
    <property type="term" value="P:response to amino acid"/>
    <property type="evidence" value="ECO:0007669"/>
    <property type="project" value="TreeGrafter"/>
</dbReference>
<dbReference type="OrthoDB" id="9809462at2"/>
<dbReference type="SMART" id="SM00344">
    <property type="entry name" value="HTH_ASNC"/>
    <property type="match status" value="1"/>
</dbReference>
<dbReference type="PANTHER" id="PTHR30154">
    <property type="entry name" value="LEUCINE-RESPONSIVE REGULATORY PROTEIN"/>
    <property type="match status" value="1"/>
</dbReference>
<evidence type="ECO:0000256" key="3">
    <source>
        <dbReference type="ARBA" id="ARBA00023163"/>
    </source>
</evidence>
<keyword evidence="1" id="KW-0805">Transcription regulation</keyword>
<proteinExistence type="predicted"/>
<evidence type="ECO:0000256" key="2">
    <source>
        <dbReference type="ARBA" id="ARBA00023125"/>
    </source>
</evidence>
<dbReference type="SUPFAM" id="SSF46785">
    <property type="entry name" value="Winged helix' DNA-binding domain"/>
    <property type="match status" value="1"/>
</dbReference>
<accession>A0A0X8E2S7</accession>
<dbReference type="InterPro" id="IPR000485">
    <property type="entry name" value="AsnC-type_HTH_dom"/>
</dbReference>
<sequence>MTDRVIDSTDAALLLALADYPRATAVALAETTGLARSTVHSRLNRLESEVLSDALRRVDPASVGLPLSAFIFAHVTQQKLSQLPESLALIPEVIEVFGVSGDWDLLIRVAAADADDLYRVADLVLSTPGIERTSTVLAMKHMVPYRTQPLIERVRAGARGADARLL</sequence>
<dbReference type="SUPFAM" id="SSF54909">
    <property type="entry name" value="Dimeric alpha+beta barrel"/>
    <property type="match status" value="1"/>
</dbReference>
<dbReference type="GO" id="GO:0005829">
    <property type="term" value="C:cytosol"/>
    <property type="evidence" value="ECO:0007669"/>
    <property type="project" value="TreeGrafter"/>
</dbReference>
<dbReference type="RefSeq" id="WP_067229214.1">
    <property type="nucleotide sequence ID" value="NZ_CP014145.1"/>
</dbReference>
<dbReference type="GO" id="GO:0043565">
    <property type="term" value="F:sequence-specific DNA binding"/>
    <property type="evidence" value="ECO:0007669"/>
    <property type="project" value="InterPro"/>
</dbReference>
<evidence type="ECO:0000256" key="1">
    <source>
        <dbReference type="ARBA" id="ARBA00023015"/>
    </source>
</evidence>
<evidence type="ECO:0000313" key="7">
    <source>
        <dbReference type="Proteomes" id="UP000058305"/>
    </source>
</evidence>
<dbReference type="Gene3D" id="3.30.70.920">
    <property type="match status" value="1"/>
</dbReference>
<dbReference type="InterPro" id="IPR019888">
    <property type="entry name" value="Tscrpt_reg_AsnC-like"/>
</dbReference>
<keyword evidence="7" id="KW-1185">Reference proteome</keyword>
<dbReference type="PANTHER" id="PTHR30154:SF34">
    <property type="entry name" value="TRANSCRIPTIONAL REGULATOR AZLB"/>
    <property type="match status" value="1"/>
</dbReference>
<dbReference type="AlphaFoldDB" id="A0A0X8E2S7"/>
<reference evidence="6 7" key="1">
    <citation type="journal article" date="2016" name="J. Biotechnol.">
        <title>First complete genome sequence of a species in the genus Microterricola, an extremophilic cold active enzyme producing bacterial strain ERGS5:02 isolated from Sikkim Himalaya.</title>
        <authorList>
            <person name="Himanshu"/>
            <person name="Swarnkar M.K."/>
            <person name="Singh D."/>
            <person name="Kumar R."/>
        </authorList>
    </citation>
    <scope>NUCLEOTIDE SEQUENCE [LARGE SCALE GENOMIC DNA]</scope>
    <source>
        <strain evidence="6 7">ERGS5:02</strain>
    </source>
</reference>